<dbReference type="Proteomes" id="UP000035680">
    <property type="component" value="Unassembled WGS sequence"/>
</dbReference>
<reference evidence="9" key="1">
    <citation type="submission" date="2014-07" db="EMBL/GenBank/DDBJ databases">
        <authorList>
            <person name="Martin A.A"/>
            <person name="De Silva N."/>
        </authorList>
    </citation>
    <scope>NUCLEOTIDE SEQUENCE</scope>
</reference>
<keyword evidence="6 8" id="KW-1015">Disulfide bond</keyword>
<dbReference type="Pfam" id="PF05497">
    <property type="entry name" value="Destabilase"/>
    <property type="match status" value="1"/>
</dbReference>
<keyword evidence="4" id="KW-0081">Bacteriolytic enzyme</keyword>
<proteinExistence type="predicted"/>
<evidence type="ECO:0000256" key="1">
    <source>
        <dbReference type="ARBA" id="ARBA00000632"/>
    </source>
</evidence>
<accession>A0A0K0EW43</accession>
<dbReference type="WBParaSite" id="SVE_0074200.1">
    <property type="protein sequence ID" value="SVE_0074200.1"/>
    <property type="gene ID" value="SVE_0074200"/>
</dbReference>
<dbReference type="GO" id="GO:0031640">
    <property type="term" value="P:killing of cells of another organism"/>
    <property type="evidence" value="ECO:0007669"/>
    <property type="project" value="UniProtKB-KW"/>
</dbReference>
<comment type="catalytic activity">
    <reaction evidence="1">
        <text>Hydrolysis of (1-&gt;4)-beta-linkages between N-acetylmuramic acid and N-acetyl-D-glucosamine residues in a peptidoglycan and between N-acetyl-D-glucosamine residues in chitodextrins.</text>
        <dbReference type="EC" id="3.2.1.17"/>
    </reaction>
</comment>
<dbReference type="PANTHER" id="PTHR11195">
    <property type="entry name" value="DESTABILASE-RELATED"/>
    <property type="match status" value="1"/>
</dbReference>
<dbReference type="PANTHER" id="PTHR11195:SF13">
    <property type="entry name" value="INVERTEBRATE-TYPE LYSOZYME 2-RELATED"/>
    <property type="match status" value="1"/>
</dbReference>
<protein>
    <recommendedName>
        <fullName evidence="2">lysozyme</fullName>
        <ecNumber evidence="2">3.2.1.17</ecNumber>
    </recommendedName>
</protein>
<feature type="disulfide bond" evidence="8">
    <location>
        <begin position="21"/>
        <end position="33"/>
    </location>
</feature>
<evidence type="ECO:0000256" key="5">
    <source>
        <dbReference type="ARBA" id="ARBA00022801"/>
    </source>
</evidence>
<keyword evidence="7" id="KW-0326">Glycosidase</keyword>
<evidence type="ECO:0000256" key="4">
    <source>
        <dbReference type="ARBA" id="ARBA00022638"/>
    </source>
</evidence>
<name>A0A0K0EW43_STRVS</name>
<evidence type="ECO:0000313" key="10">
    <source>
        <dbReference type="WBParaSite" id="SVE_0074200.1"/>
    </source>
</evidence>
<dbReference type="InterPro" id="IPR008597">
    <property type="entry name" value="Invert_lysozyme"/>
</dbReference>
<keyword evidence="9" id="KW-1185">Reference proteome</keyword>
<evidence type="ECO:0000256" key="8">
    <source>
        <dbReference type="PIRSR" id="PIRSR608597-3"/>
    </source>
</evidence>
<dbReference type="EC" id="3.2.1.17" evidence="2"/>
<dbReference type="Gene3D" id="1.10.530.10">
    <property type="match status" value="1"/>
</dbReference>
<dbReference type="STRING" id="75913.A0A0K0EW43"/>
<organism evidence="9 10">
    <name type="scientific">Strongyloides venezuelensis</name>
    <name type="common">Threadworm</name>
    <dbReference type="NCBI Taxonomy" id="75913"/>
    <lineage>
        <taxon>Eukaryota</taxon>
        <taxon>Metazoa</taxon>
        <taxon>Ecdysozoa</taxon>
        <taxon>Nematoda</taxon>
        <taxon>Chromadorea</taxon>
        <taxon>Rhabditida</taxon>
        <taxon>Tylenchina</taxon>
        <taxon>Panagrolaimomorpha</taxon>
        <taxon>Strongyloidoidea</taxon>
        <taxon>Strongyloididae</taxon>
        <taxon>Strongyloides</taxon>
    </lineage>
</organism>
<sequence>MDRGSLSCGYYQIKLPYYKDCGEPDDYACTTACVEIYYYRFNCPGKSDCESMARLHNGRPSECYSSSTYGYWDRMVNRSTSTSYGAPINDNPTICPFQLLILRCTRNIGLLRFPRELTIRATP</sequence>
<dbReference type="PROSITE" id="PS51909">
    <property type="entry name" value="LYSOZYME_I"/>
    <property type="match status" value="1"/>
</dbReference>
<evidence type="ECO:0000256" key="3">
    <source>
        <dbReference type="ARBA" id="ARBA00022529"/>
    </source>
</evidence>
<evidence type="ECO:0000256" key="6">
    <source>
        <dbReference type="ARBA" id="ARBA00023157"/>
    </source>
</evidence>
<dbReference type="GO" id="GO:0050830">
    <property type="term" value="P:defense response to Gram-positive bacterium"/>
    <property type="evidence" value="ECO:0007669"/>
    <property type="project" value="TreeGrafter"/>
</dbReference>
<dbReference type="GO" id="GO:0003796">
    <property type="term" value="F:lysozyme activity"/>
    <property type="evidence" value="ECO:0007669"/>
    <property type="project" value="UniProtKB-EC"/>
</dbReference>
<dbReference type="AlphaFoldDB" id="A0A0K0EW43"/>
<evidence type="ECO:0000256" key="7">
    <source>
        <dbReference type="ARBA" id="ARBA00023295"/>
    </source>
</evidence>
<reference evidence="10" key="2">
    <citation type="submission" date="2015-08" db="UniProtKB">
        <authorList>
            <consortium name="WormBaseParasite"/>
        </authorList>
    </citation>
    <scope>IDENTIFICATION</scope>
</reference>
<keyword evidence="3" id="KW-0929">Antimicrobial</keyword>
<evidence type="ECO:0000313" key="9">
    <source>
        <dbReference type="Proteomes" id="UP000035680"/>
    </source>
</evidence>
<keyword evidence="5" id="KW-0378">Hydrolase</keyword>
<evidence type="ECO:0000256" key="2">
    <source>
        <dbReference type="ARBA" id="ARBA00012732"/>
    </source>
</evidence>